<protein>
    <submittedName>
        <fullName evidence="1">Uncharacterized protein</fullName>
    </submittedName>
</protein>
<reference evidence="1 2" key="1">
    <citation type="submission" date="2020-07" db="EMBL/GenBank/DDBJ databases">
        <title>Complete genome sequence of Rhizobium phaseoli phage Palo.</title>
        <authorList>
            <person name="Nabhani A."/>
            <person name="Rushing L."/>
            <person name="Newkirk H."/>
            <person name="Gonzalez C."/>
            <person name="Young R."/>
            <person name="Liu M."/>
        </authorList>
    </citation>
    <scope>NUCLEOTIDE SEQUENCE [LARGE SCALE GENOMIC DNA]</scope>
</reference>
<sequence length="83" mass="10055">MRYEHGFAVTIPYLAANEDGTNRMERALLHTNDAVDRRRIKRILRRWVRDTLGRTLYTHEMRLLMRNVRKHTQPMQYMRMPGA</sequence>
<dbReference type="Proteomes" id="UP000516590">
    <property type="component" value="Segment"/>
</dbReference>
<name>A0A7L8G5S6_9CAUD</name>
<evidence type="ECO:0000313" key="2">
    <source>
        <dbReference type="Proteomes" id="UP000516590"/>
    </source>
</evidence>
<evidence type="ECO:0000313" key="1">
    <source>
        <dbReference type="EMBL" id="QOE32091.1"/>
    </source>
</evidence>
<gene>
    <name evidence="1" type="ORF">CPT_Palo_032</name>
</gene>
<keyword evidence="2" id="KW-1185">Reference proteome</keyword>
<accession>A0A7L8G5S6</accession>
<dbReference type="EMBL" id="MT708544">
    <property type="protein sequence ID" value="QOE32091.1"/>
    <property type="molecule type" value="Genomic_DNA"/>
</dbReference>
<organism evidence="1 2">
    <name type="scientific">Rhizobium phage Palo</name>
    <dbReference type="NCBI Taxonomy" id="2767573"/>
    <lineage>
        <taxon>Viruses</taxon>
        <taxon>Duplodnaviria</taxon>
        <taxon>Heunggongvirae</taxon>
        <taxon>Uroviricota</taxon>
        <taxon>Caudoviricetes</taxon>
        <taxon>Autographivirales</taxon>
        <taxon>Dunnvirinae</taxon>
        <taxon>Palovirus</taxon>
        <taxon>Palovirus palo</taxon>
    </lineage>
</organism>
<proteinExistence type="predicted"/>